<dbReference type="InterPro" id="IPR051029">
    <property type="entry name" value="mRNA_Capping_Enz/RNA_Phosphat"/>
</dbReference>
<dbReference type="Pfam" id="PF01331">
    <property type="entry name" value="mRNA_cap_enzyme"/>
    <property type="match status" value="1"/>
</dbReference>
<keyword evidence="14" id="KW-1185">Reference proteome</keyword>
<evidence type="ECO:0000256" key="4">
    <source>
        <dbReference type="ARBA" id="ARBA00022679"/>
    </source>
</evidence>
<evidence type="ECO:0000313" key="14">
    <source>
        <dbReference type="Proteomes" id="UP001648503"/>
    </source>
</evidence>
<evidence type="ECO:0000256" key="7">
    <source>
        <dbReference type="ARBA" id="ARBA00023042"/>
    </source>
</evidence>
<proteinExistence type="predicted"/>
<evidence type="ECO:0000256" key="1">
    <source>
        <dbReference type="ARBA" id="ARBA00004123"/>
    </source>
</evidence>
<dbReference type="Gene3D" id="2.40.50.140">
    <property type="entry name" value="Nucleic acid-binding proteins"/>
    <property type="match status" value="1"/>
</dbReference>
<evidence type="ECO:0000256" key="10">
    <source>
        <dbReference type="ARBA" id="ARBA00044624"/>
    </source>
</evidence>
<keyword evidence="8" id="KW-0342">GTP-binding</keyword>
<dbReference type="SUPFAM" id="SSF50249">
    <property type="entry name" value="Nucleic acid-binding proteins"/>
    <property type="match status" value="1"/>
</dbReference>
<evidence type="ECO:0000259" key="11">
    <source>
        <dbReference type="Pfam" id="PF01331"/>
    </source>
</evidence>
<comment type="catalytic activity">
    <reaction evidence="10">
        <text>a 5'-end diphospho-ribonucleoside in mRNA + GTP + H(+) = a 5'-end (5'-triphosphoguanosine)-ribonucleoside in mRNA + diphosphate</text>
        <dbReference type="Rhea" id="RHEA:67012"/>
        <dbReference type="Rhea" id="RHEA-COMP:17165"/>
        <dbReference type="Rhea" id="RHEA-COMP:17166"/>
        <dbReference type="ChEBI" id="CHEBI:15378"/>
        <dbReference type="ChEBI" id="CHEBI:33019"/>
        <dbReference type="ChEBI" id="CHEBI:37565"/>
        <dbReference type="ChEBI" id="CHEBI:167616"/>
        <dbReference type="ChEBI" id="CHEBI:167617"/>
        <dbReference type="EC" id="2.7.7.50"/>
    </reaction>
    <physiologicalReaction direction="left-to-right" evidence="10">
        <dbReference type="Rhea" id="RHEA:67013"/>
    </physiologicalReaction>
</comment>
<evidence type="ECO:0000256" key="3">
    <source>
        <dbReference type="ARBA" id="ARBA00022664"/>
    </source>
</evidence>
<evidence type="ECO:0000259" key="12">
    <source>
        <dbReference type="Pfam" id="PF03919"/>
    </source>
</evidence>
<accession>A0ABQ8F5P3</accession>
<dbReference type="EMBL" id="JAFCIX010000374">
    <property type="protein sequence ID" value="KAH6592713.1"/>
    <property type="molecule type" value="Genomic_DNA"/>
</dbReference>
<feature type="domain" description="mRNA capping enzyme C-terminal" evidence="12">
    <location>
        <begin position="239"/>
        <end position="342"/>
    </location>
</feature>
<dbReference type="PANTHER" id="PTHR10367">
    <property type="entry name" value="MRNA-CAPPING ENZYME"/>
    <property type="match status" value="1"/>
</dbReference>
<dbReference type="SUPFAM" id="SSF56091">
    <property type="entry name" value="DNA ligase/mRNA capping enzyme, catalytic domain"/>
    <property type="match status" value="1"/>
</dbReference>
<dbReference type="CDD" id="cd07895">
    <property type="entry name" value="Adenylation_mRNA_capping"/>
    <property type="match status" value="1"/>
</dbReference>
<feature type="domain" description="mRNA capping enzyme adenylation" evidence="11">
    <location>
        <begin position="40"/>
        <end position="235"/>
    </location>
</feature>
<gene>
    <name evidence="13" type="ORF">BASA50_007893</name>
</gene>
<comment type="caution">
    <text evidence="13">The sequence shown here is derived from an EMBL/GenBank/DDBJ whole genome shotgun (WGS) entry which is preliminary data.</text>
</comment>
<sequence length="359" mass="42156">MLPQIPGERVKDTWHLRDLRIRVSELMQTNSSPNRFPGAQPVSFASRHIEDELMQEDYFVSEKADGVRCMMFTTALRDGQGESFLIDRKNEYYMLNFGLWRKGYNDVHFDTVLDGELVFEVKKDRTGRDIQRLCFLLFDAMVVDGKNLCDRPYTKRLGYLREFVIIPHIENLKRNPQYEQDYPFQIIQKRLELSYRVKKVFDHMEGYHHKTDGVIFTSSVAPYVAGTCQKMIKWKPSEENTVDFKVLGMHASSMYPLFRIGILENRNQYSDFGIITLSEETAIEWTANPPIGRIIECRYDPNWPLNWQFSRFRDDKDSANHISTYNSIMVSINDNVSKEQLVRSAEGIESAWKKREINK</sequence>
<dbReference type="InterPro" id="IPR012340">
    <property type="entry name" value="NA-bd_OB-fold"/>
</dbReference>
<keyword evidence="3" id="KW-0507">mRNA processing</keyword>
<dbReference type="InterPro" id="IPR013846">
    <property type="entry name" value="mRNA_cap_enzyme_C"/>
</dbReference>
<dbReference type="PANTHER" id="PTHR10367:SF17">
    <property type="entry name" value="MRNA-CAPPING ENZYME"/>
    <property type="match status" value="1"/>
</dbReference>
<keyword evidence="9" id="KW-0539">Nucleus</keyword>
<dbReference type="EC" id="2.7.7.50" evidence="2"/>
<dbReference type="Gene3D" id="3.30.470.30">
    <property type="entry name" value="DNA ligase/mRNA capping enzyme"/>
    <property type="match status" value="1"/>
</dbReference>
<evidence type="ECO:0000256" key="8">
    <source>
        <dbReference type="ARBA" id="ARBA00023134"/>
    </source>
</evidence>
<keyword evidence="6" id="KW-0547">Nucleotide-binding</keyword>
<keyword evidence="4" id="KW-0808">Transferase</keyword>
<dbReference type="Pfam" id="PF03919">
    <property type="entry name" value="mRNA_cap_C"/>
    <property type="match status" value="1"/>
</dbReference>
<comment type="subcellular location">
    <subcellularLocation>
        <location evidence="1">Nucleus</location>
    </subcellularLocation>
</comment>
<evidence type="ECO:0000256" key="9">
    <source>
        <dbReference type="ARBA" id="ARBA00023242"/>
    </source>
</evidence>
<dbReference type="InterPro" id="IPR001339">
    <property type="entry name" value="mRNA_cap_enzyme_adenylation"/>
</dbReference>
<evidence type="ECO:0000256" key="5">
    <source>
        <dbReference type="ARBA" id="ARBA00022695"/>
    </source>
</evidence>
<reference evidence="13 14" key="1">
    <citation type="submission" date="2021-02" db="EMBL/GenBank/DDBJ databases">
        <title>Variation within the Batrachochytrium salamandrivorans European outbreak.</title>
        <authorList>
            <person name="Kelly M."/>
            <person name="Pasmans F."/>
            <person name="Shea T.P."/>
            <person name="Munoz J.F."/>
            <person name="Carranza S."/>
            <person name="Cuomo C.A."/>
            <person name="Martel A."/>
        </authorList>
    </citation>
    <scope>NUCLEOTIDE SEQUENCE [LARGE SCALE GENOMIC DNA]</scope>
    <source>
        <strain evidence="13 14">AMFP18/2</strain>
    </source>
</reference>
<keyword evidence="7" id="KW-0506">mRNA capping</keyword>
<keyword evidence="5" id="KW-0548">Nucleotidyltransferase</keyword>
<dbReference type="Proteomes" id="UP001648503">
    <property type="component" value="Unassembled WGS sequence"/>
</dbReference>
<protein>
    <recommendedName>
        <fullName evidence="2">mRNA guanylyltransferase</fullName>
        <ecNumber evidence="2">2.7.7.50</ecNumber>
    </recommendedName>
</protein>
<name>A0ABQ8F5P3_9FUNG</name>
<organism evidence="13 14">
    <name type="scientific">Batrachochytrium salamandrivorans</name>
    <dbReference type="NCBI Taxonomy" id="1357716"/>
    <lineage>
        <taxon>Eukaryota</taxon>
        <taxon>Fungi</taxon>
        <taxon>Fungi incertae sedis</taxon>
        <taxon>Chytridiomycota</taxon>
        <taxon>Chytridiomycota incertae sedis</taxon>
        <taxon>Chytridiomycetes</taxon>
        <taxon>Rhizophydiales</taxon>
        <taxon>Rhizophydiales incertae sedis</taxon>
        <taxon>Batrachochytrium</taxon>
    </lineage>
</organism>
<evidence type="ECO:0000256" key="6">
    <source>
        <dbReference type="ARBA" id="ARBA00022741"/>
    </source>
</evidence>
<evidence type="ECO:0000256" key="2">
    <source>
        <dbReference type="ARBA" id="ARBA00012475"/>
    </source>
</evidence>
<evidence type="ECO:0000313" key="13">
    <source>
        <dbReference type="EMBL" id="KAH6592713.1"/>
    </source>
</evidence>